<feature type="region of interest" description="Disordered" evidence="1">
    <location>
        <begin position="1"/>
        <end position="33"/>
    </location>
</feature>
<dbReference type="AlphaFoldDB" id="A0A9N9X3H8"/>
<evidence type="ECO:0000313" key="2">
    <source>
        <dbReference type="EMBL" id="CAG9825660.1"/>
    </source>
</evidence>
<feature type="compositionally biased region" description="Basic and acidic residues" evidence="1">
    <location>
        <begin position="149"/>
        <end position="160"/>
    </location>
</feature>
<feature type="compositionally biased region" description="Basic and acidic residues" evidence="1">
    <location>
        <begin position="97"/>
        <end position="108"/>
    </location>
</feature>
<sequence>MDEEWVECRPKKRKRKTTPMKNKKEKSKEKDKDTIALLAMVEELVNKTSELLKLTKSNINTKVEIKVISRELERSAQKLQERSKFLSDSELSFHSTVEGRKASETENAKKAEVLHKVSRDADTQTSPLNGKGQRIRQPSLTNQGAITHAEGEESETTRESAEDEAPNGRRRATKDTCTCTCTCLASRLSTPEDLKASLEFGDFAEVAMLRWEETVYTNTKIITGNPLNSEDCVVKVVIVEPSDPGMKDSIQRMYKEKFPELPSLEGDFEVIEQITRIRGTGDTHRKKIVKMAYDETSRGLWGKLSELRQETINDERVSIHHVKGASVEELRRMTEVIFHTGKTNVEIHTTLQQKNSPKGRNTYGVIINRGGKFYKDILGEVKNAVGGSETANAIRDIRSTKDGSLLLTMDKDHHALGKL</sequence>
<reference evidence="2" key="2">
    <citation type="submission" date="2022-10" db="EMBL/GenBank/DDBJ databases">
        <authorList>
            <consortium name="ENA_rothamsted_submissions"/>
            <consortium name="culmorum"/>
            <person name="King R."/>
        </authorList>
    </citation>
    <scope>NUCLEOTIDE SEQUENCE</scope>
</reference>
<dbReference type="Proteomes" id="UP001153737">
    <property type="component" value="Chromosome 9"/>
</dbReference>
<protein>
    <submittedName>
        <fullName evidence="2">Uncharacterized protein</fullName>
    </submittedName>
</protein>
<feature type="compositionally biased region" description="Polar residues" evidence="1">
    <location>
        <begin position="136"/>
        <end position="145"/>
    </location>
</feature>
<dbReference type="OrthoDB" id="6779752at2759"/>
<feature type="compositionally biased region" description="Basic residues" evidence="1">
    <location>
        <begin position="10"/>
        <end position="25"/>
    </location>
</feature>
<organism evidence="2 3">
    <name type="scientific">Phaedon cochleariae</name>
    <name type="common">Mustard beetle</name>
    <dbReference type="NCBI Taxonomy" id="80249"/>
    <lineage>
        <taxon>Eukaryota</taxon>
        <taxon>Metazoa</taxon>
        <taxon>Ecdysozoa</taxon>
        <taxon>Arthropoda</taxon>
        <taxon>Hexapoda</taxon>
        <taxon>Insecta</taxon>
        <taxon>Pterygota</taxon>
        <taxon>Neoptera</taxon>
        <taxon>Endopterygota</taxon>
        <taxon>Coleoptera</taxon>
        <taxon>Polyphaga</taxon>
        <taxon>Cucujiformia</taxon>
        <taxon>Chrysomeloidea</taxon>
        <taxon>Chrysomelidae</taxon>
        <taxon>Chrysomelinae</taxon>
        <taxon>Chrysomelini</taxon>
        <taxon>Phaedon</taxon>
    </lineage>
</organism>
<feature type="region of interest" description="Disordered" evidence="1">
    <location>
        <begin position="117"/>
        <end position="172"/>
    </location>
</feature>
<evidence type="ECO:0000256" key="1">
    <source>
        <dbReference type="SAM" id="MobiDB-lite"/>
    </source>
</evidence>
<name>A0A9N9X3H8_PHACE</name>
<accession>A0A9N9X3H8</accession>
<gene>
    <name evidence="2" type="ORF">PHAECO_LOCUS12640</name>
</gene>
<proteinExistence type="predicted"/>
<reference evidence="2" key="1">
    <citation type="submission" date="2022-01" db="EMBL/GenBank/DDBJ databases">
        <authorList>
            <person name="King R."/>
        </authorList>
    </citation>
    <scope>NUCLEOTIDE SEQUENCE</scope>
</reference>
<keyword evidence="3" id="KW-1185">Reference proteome</keyword>
<feature type="region of interest" description="Disordered" evidence="1">
    <location>
        <begin position="89"/>
        <end position="108"/>
    </location>
</feature>
<evidence type="ECO:0000313" key="3">
    <source>
        <dbReference type="Proteomes" id="UP001153737"/>
    </source>
</evidence>
<dbReference type="EMBL" id="OU896715">
    <property type="protein sequence ID" value="CAG9825660.1"/>
    <property type="molecule type" value="Genomic_DNA"/>
</dbReference>